<dbReference type="EMBL" id="CP071793">
    <property type="protein sequence ID" value="QTD49591.1"/>
    <property type="molecule type" value="Genomic_DNA"/>
</dbReference>
<evidence type="ECO:0000313" key="2">
    <source>
        <dbReference type="EMBL" id="QTD49591.1"/>
    </source>
</evidence>
<evidence type="ECO:0000259" key="1">
    <source>
        <dbReference type="PROSITE" id="PS51819"/>
    </source>
</evidence>
<dbReference type="Gene3D" id="3.10.180.10">
    <property type="entry name" value="2,3-Dihydroxybiphenyl 1,2-Dioxygenase, domain 1"/>
    <property type="match status" value="1"/>
</dbReference>
<dbReference type="PROSITE" id="PS51819">
    <property type="entry name" value="VOC"/>
    <property type="match status" value="1"/>
</dbReference>
<keyword evidence="3" id="KW-1185">Reference proteome</keyword>
<dbReference type="PANTHER" id="PTHR36437:SF2">
    <property type="entry name" value="GLYOXALASE_BLEOMYCIN RESISTANCE PROTEIN_DIOXYGENASE"/>
    <property type="match status" value="1"/>
</dbReference>
<accession>A0A8A4TL38</accession>
<dbReference type="InterPro" id="IPR029068">
    <property type="entry name" value="Glyas_Bleomycin-R_OHBP_Dase"/>
</dbReference>
<name>A0A8A4TL38_SULCO</name>
<dbReference type="Proteomes" id="UP000663929">
    <property type="component" value="Chromosome"/>
</dbReference>
<reference evidence="2" key="1">
    <citation type="submission" date="2021-03" db="EMBL/GenBank/DDBJ databases">
        <title>Acanthopleuribacteraceae sp. M133.</title>
        <authorList>
            <person name="Wang G."/>
        </authorList>
    </citation>
    <scope>NUCLEOTIDE SEQUENCE</scope>
    <source>
        <strain evidence="2">M133</strain>
    </source>
</reference>
<gene>
    <name evidence="2" type="ORF">J3U87_28725</name>
</gene>
<dbReference type="AlphaFoldDB" id="A0A8A4TL38"/>
<dbReference type="KEGG" id="scor:J3U87_28725"/>
<dbReference type="InterPro" id="IPR004360">
    <property type="entry name" value="Glyas_Fos-R_dOase_dom"/>
</dbReference>
<feature type="domain" description="VOC" evidence="1">
    <location>
        <begin position="4"/>
        <end position="121"/>
    </location>
</feature>
<proteinExistence type="predicted"/>
<evidence type="ECO:0000313" key="3">
    <source>
        <dbReference type="Proteomes" id="UP000663929"/>
    </source>
</evidence>
<dbReference type="InterPro" id="IPR037523">
    <property type="entry name" value="VOC_core"/>
</dbReference>
<organism evidence="2 3">
    <name type="scientific">Sulfidibacter corallicola</name>
    <dbReference type="NCBI Taxonomy" id="2818388"/>
    <lineage>
        <taxon>Bacteria</taxon>
        <taxon>Pseudomonadati</taxon>
        <taxon>Acidobacteriota</taxon>
        <taxon>Holophagae</taxon>
        <taxon>Acanthopleuribacterales</taxon>
        <taxon>Acanthopleuribacteraceae</taxon>
        <taxon>Sulfidibacter</taxon>
    </lineage>
</organism>
<dbReference type="SUPFAM" id="SSF54593">
    <property type="entry name" value="Glyoxalase/Bleomycin resistance protein/Dihydroxybiphenyl dioxygenase"/>
    <property type="match status" value="1"/>
</dbReference>
<protein>
    <submittedName>
        <fullName evidence="2">VOC family protein</fullName>
    </submittedName>
</protein>
<dbReference type="RefSeq" id="WP_237379222.1">
    <property type="nucleotide sequence ID" value="NZ_CP071793.1"/>
</dbReference>
<sequence length="121" mass="13642">MIKGIKFASIAVRDQDRSLAFFTEKLGFSIATDQPFDDEQRWIELRIPGAQTKLVLFTMKGHEDRIGTFSNVVFYSDDVAGTYRDLVAKGVVFTQEPQTQDWGTSAVFKDPDENVFVLSSP</sequence>
<dbReference type="PANTHER" id="PTHR36437">
    <property type="entry name" value="GLYOXALASE/BLEOMYCIN RESISTANCE PROTEIN/DIOXYGENASE"/>
    <property type="match status" value="1"/>
</dbReference>
<dbReference type="Pfam" id="PF00903">
    <property type="entry name" value="Glyoxalase"/>
    <property type="match status" value="1"/>
</dbReference>